<evidence type="ECO:0000313" key="2">
    <source>
        <dbReference type="Proteomes" id="UP000467130"/>
    </source>
</evidence>
<dbReference type="Proteomes" id="UP000467130">
    <property type="component" value="Chromosome"/>
</dbReference>
<dbReference type="KEGG" id="msto:MSTO_24290"/>
<dbReference type="RefSeq" id="WP_163790284.1">
    <property type="nucleotide sequence ID" value="NZ_AP022587.1"/>
</dbReference>
<dbReference type="AlphaFoldDB" id="A0A7I7Q7A9"/>
<sequence length="133" mass="14321">MRCGRLNARKKQLTAQSSARCANEVIAGNDDQYWLACEAQYRHIVGLKAAIAAIDPRLAARTTDILTVAQRKTRRTATAVKGYATQKKNDNAAASICRASSPPLNSSALAGSAAWWRAVNTSPQRAIISIRPA</sequence>
<organism evidence="1 2">
    <name type="scientific">Mycobacterium stomatepiae</name>
    <dbReference type="NCBI Taxonomy" id="470076"/>
    <lineage>
        <taxon>Bacteria</taxon>
        <taxon>Bacillati</taxon>
        <taxon>Actinomycetota</taxon>
        <taxon>Actinomycetes</taxon>
        <taxon>Mycobacteriales</taxon>
        <taxon>Mycobacteriaceae</taxon>
        <taxon>Mycobacterium</taxon>
        <taxon>Mycobacterium simiae complex</taxon>
    </lineage>
</organism>
<protein>
    <submittedName>
        <fullName evidence="1">Uncharacterized protein</fullName>
    </submittedName>
</protein>
<keyword evidence="2" id="KW-1185">Reference proteome</keyword>
<gene>
    <name evidence="1" type="ORF">MSTO_24290</name>
</gene>
<dbReference type="EMBL" id="AP022587">
    <property type="protein sequence ID" value="BBY22224.1"/>
    <property type="molecule type" value="Genomic_DNA"/>
</dbReference>
<accession>A0A7I7Q7A9</accession>
<name>A0A7I7Q7A9_9MYCO</name>
<proteinExistence type="predicted"/>
<reference evidence="1 2" key="1">
    <citation type="journal article" date="2019" name="Emerg. Microbes Infect.">
        <title>Comprehensive subspecies identification of 175 nontuberculous mycobacteria species based on 7547 genomic profiles.</title>
        <authorList>
            <person name="Matsumoto Y."/>
            <person name="Kinjo T."/>
            <person name="Motooka D."/>
            <person name="Nabeya D."/>
            <person name="Jung N."/>
            <person name="Uechi K."/>
            <person name="Horii T."/>
            <person name="Iida T."/>
            <person name="Fujita J."/>
            <person name="Nakamura S."/>
        </authorList>
    </citation>
    <scope>NUCLEOTIDE SEQUENCE [LARGE SCALE GENOMIC DNA]</scope>
    <source>
        <strain evidence="1 2">JCM 17783</strain>
    </source>
</reference>
<evidence type="ECO:0000313" key="1">
    <source>
        <dbReference type="EMBL" id="BBY22224.1"/>
    </source>
</evidence>